<name>A0A6J4HHL9_9PROT</name>
<evidence type="ECO:0000256" key="1">
    <source>
        <dbReference type="SAM" id="MobiDB-lite"/>
    </source>
</evidence>
<dbReference type="Pfam" id="PF13358">
    <property type="entry name" value="DDE_3"/>
    <property type="match status" value="1"/>
</dbReference>
<dbReference type="AlphaFoldDB" id="A0A6J4HHL9"/>
<gene>
    <name evidence="3" type="ORF">AVDCRST_MAG04-739</name>
</gene>
<evidence type="ECO:0000313" key="3">
    <source>
        <dbReference type="EMBL" id="CAA9223513.1"/>
    </source>
</evidence>
<reference evidence="3" key="1">
    <citation type="submission" date="2020-02" db="EMBL/GenBank/DDBJ databases">
        <authorList>
            <person name="Meier V. D."/>
        </authorList>
    </citation>
    <scope>NUCLEOTIDE SEQUENCE</scope>
    <source>
        <strain evidence="3">AVDCRST_MAG04</strain>
    </source>
</reference>
<protein>
    <submittedName>
        <fullName evidence="3">Mobile element protein</fullName>
    </submittedName>
</protein>
<dbReference type="InterPro" id="IPR047655">
    <property type="entry name" value="Transpos_IS630-like"/>
</dbReference>
<evidence type="ECO:0000259" key="2">
    <source>
        <dbReference type="Pfam" id="PF13358"/>
    </source>
</evidence>
<dbReference type="EMBL" id="CADCTL010000055">
    <property type="protein sequence ID" value="CAA9223513.1"/>
    <property type="molecule type" value="Genomic_DNA"/>
</dbReference>
<dbReference type="NCBIfam" id="NF033545">
    <property type="entry name" value="transpos_IS630"/>
    <property type="match status" value="1"/>
</dbReference>
<sequence length="223" mass="25496">MWCIPPRGSCEFVACMEDVLDVYHRPRDPRRPQVNLDETSKQLVGEVRPPLPPAPGRPERYDGEYVRNGTANLFVAFEPLAGWRHVAVTDTRKRADWAHFVRDLLDGRYRDAEKVVLVMDQLNTHSAASLYEAFGPAEAKRLADRLEIHYTPKHGSWLNMAEIELSALSRQCLGERMGDKATLAREVGAWERQRNAAGATVDWRFTTADARIKLKRLYPIQAW</sequence>
<accession>A0A6J4HHL9</accession>
<dbReference type="InterPro" id="IPR038717">
    <property type="entry name" value="Tc1-like_DDE_dom"/>
</dbReference>
<feature type="domain" description="Tc1-like transposase DDE" evidence="2">
    <location>
        <begin position="35"/>
        <end position="182"/>
    </location>
</feature>
<organism evidence="3">
    <name type="scientific">uncultured Acetobacteraceae bacterium</name>
    <dbReference type="NCBI Taxonomy" id="169975"/>
    <lineage>
        <taxon>Bacteria</taxon>
        <taxon>Pseudomonadati</taxon>
        <taxon>Pseudomonadota</taxon>
        <taxon>Alphaproteobacteria</taxon>
        <taxon>Acetobacterales</taxon>
        <taxon>Acetobacteraceae</taxon>
        <taxon>environmental samples</taxon>
    </lineage>
</organism>
<feature type="region of interest" description="Disordered" evidence="1">
    <location>
        <begin position="27"/>
        <end position="60"/>
    </location>
</feature>
<proteinExistence type="predicted"/>